<dbReference type="Proteomes" id="UP000284822">
    <property type="component" value="Unassembled WGS sequence"/>
</dbReference>
<sequence length="91" mass="10353">MSKTKFAIGALMGAALSYWAMNKYSAHKDELISFVTDKFEQMPKINKQKMEQAFKDDTAKLQQALDTDNSAEIDTNFDDIKLDADKIQLDK</sequence>
<reference evidence="3 4" key="1">
    <citation type="submission" date="2018-07" db="EMBL/GenBank/DDBJ databases">
        <title>Genome sequences of six Lactobacillus spp. isolated from bumble bee guts.</title>
        <authorList>
            <person name="Motta E.V.S."/>
            <person name="Moran N.A."/>
        </authorList>
    </citation>
    <scope>NUCLEOTIDE SEQUENCE [LARGE SCALE GENOMIC DNA]</scope>
    <source>
        <strain evidence="2 3">BI-1.1</strain>
        <strain evidence="1 4">LV-8.1</strain>
    </source>
</reference>
<protein>
    <submittedName>
        <fullName evidence="2">Uncharacterized protein</fullName>
    </submittedName>
</protein>
<dbReference type="KEGG" id="lbm:DS830_01275"/>
<dbReference type="AlphaFoldDB" id="A0A347SQB0"/>
<organism evidence="2 3">
    <name type="scientific">Bombilactobacillus bombi</name>
    <dbReference type="NCBI Taxonomy" id="1303590"/>
    <lineage>
        <taxon>Bacteria</taxon>
        <taxon>Bacillati</taxon>
        <taxon>Bacillota</taxon>
        <taxon>Bacilli</taxon>
        <taxon>Lactobacillales</taxon>
        <taxon>Lactobacillaceae</taxon>
        <taxon>Bombilactobacillus</taxon>
    </lineage>
</organism>
<dbReference type="Proteomes" id="UP000284109">
    <property type="component" value="Unassembled WGS sequence"/>
</dbReference>
<keyword evidence="3" id="KW-1185">Reference proteome</keyword>
<dbReference type="RefSeq" id="WP_118899248.1">
    <property type="nucleotide sequence ID" value="NZ_CP031513.1"/>
</dbReference>
<evidence type="ECO:0000313" key="3">
    <source>
        <dbReference type="Proteomes" id="UP000284109"/>
    </source>
</evidence>
<proteinExistence type="predicted"/>
<dbReference type="OrthoDB" id="9922417at2"/>
<dbReference type="EMBL" id="QOCS01000035">
    <property type="protein sequence ID" value="RHW44148.1"/>
    <property type="molecule type" value="Genomic_DNA"/>
</dbReference>
<gene>
    <name evidence="2" type="ORF">DS831_00100</name>
    <name evidence="1" type="ORF">DS832_09260</name>
</gene>
<comment type="caution">
    <text evidence="2">The sequence shown here is derived from an EMBL/GenBank/DDBJ whole genome shotgun (WGS) entry which is preliminary data.</text>
</comment>
<evidence type="ECO:0000313" key="4">
    <source>
        <dbReference type="Proteomes" id="UP000284822"/>
    </source>
</evidence>
<evidence type="ECO:0000313" key="1">
    <source>
        <dbReference type="EMBL" id="RHW44148.1"/>
    </source>
</evidence>
<name>A0A347SQB0_9LACO</name>
<accession>A0A347SQB0</accession>
<evidence type="ECO:0000313" key="2">
    <source>
        <dbReference type="EMBL" id="RHW51777.1"/>
    </source>
</evidence>
<dbReference type="EMBL" id="QOCR01000001">
    <property type="protein sequence ID" value="RHW51777.1"/>
    <property type="molecule type" value="Genomic_DNA"/>
</dbReference>